<name>A0A0C3BNZ3_PILCF</name>
<organism evidence="1 2">
    <name type="scientific">Piloderma croceum (strain F 1598)</name>
    <dbReference type="NCBI Taxonomy" id="765440"/>
    <lineage>
        <taxon>Eukaryota</taxon>
        <taxon>Fungi</taxon>
        <taxon>Dikarya</taxon>
        <taxon>Basidiomycota</taxon>
        <taxon>Agaricomycotina</taxon>
        <taxon>Agaricomycetes</taxon>
        <taxon>Agaricomycetidae</taxon>
        <taxon>Atheliales</taxon>
        <taxon>Atheliaceae</taxon>
        <taxon>Piloderma</taxon>
    </lineage>
</organism>
<dbReference type="OrthoDB" id="2416294at2759"/>
<reference evidence="2" key="2">
    <citation type="submission" date="2015-01" db="EMBL/GenBank/DDBJ databases">
        <title>Evolutionary Origins and Diversification of the Mycorrhizal Mutualists.</title>
        <authorList>
            <consortium name="DOE Joint Genome Institute"/>
            <consortium name="Mycorrhizal Genomics Consortium"/>
            <person name="Kohler A."/>
            <person name="Kuo A."/>
            <person name="Nagy L.G."/>
            <person name="Floudas D."/>
            <person name="Copeland A."/>
            <person name="Barry K.W."/>
            <person name="Cichocki N."/>
            <person name="Veneault-Fourrey C."/>
            <person name="LaButti K."/>
            <person name="Lindquist E.A."/>
            <person name="Lipzen A."/>
            <person name="Lundell T."/>
            <person name="Morin E."/>
            <person name="Murat C."/>
            <person name="Riley R."/>
            <person name="Ohm R."/>
            <person name="Sun H."/>
            <person name="Tunlid A."/>
            <person name="Henrissat B."/>
            <person name="Grigoriev I.V."/>
            <person name="Hibbett D.S."/>
            <person name="Martin F."/>
        </authorList>
    </citation>
    <scope>NUCLEOTIDE SEQUENCE [LARGE SCALE GENOMIC DNA]</scope>
    <source>
        <strain evidence="2">F 1598</strain>
    </source>
</reference>
<dbReference type="Proteomes" id="UP000054166">
    <property type="component" value="Unassembled WGS sequence"/>
</dbReference>
<dbReference type="EMBL" id="KN832977">
    <property type="protein sequence ID" value="KIM88188.1"/>
    <property type="molecule type" value="Genomic_DNA"/>
</dbReference>
<reference evidence="1 2" key="1">
    <citation type="submission" date="2014-04" db="EMBL/GenBank/DDBJ databases">
        <authorList>
            <consortium name="DOE Joint Genome Institute"/>
            <person name="Kuo A."/>
            <person name="Tarkka M."/>
            <person name="Buscot F."/>
            <person name="Kohler A."/>
            <person name="Nagy L.G."/>
            <person name="Floudas D."/>
            <person name="Copeland A."/>
            <person name="Barry K.W."/>
            <person name="Cichocki N."/>
            <person name="Veneault-Fourrey C."/>
            <person name="LaButti K."/>
            <person name="Lindquist E.A."/>
            <person name="Lipzen A."/>
            <person name="Lundell T."/>
            <person name="Morin E."/>
            <person name="Murat C."/>
            <person name="Sun H."/>
            <person name="Tunlid A."/>
            <person name="Henrissat B."/>
            <person name="Grigoriev I.V."/>
            <person name="Hibbett D.S."/>
            <person name="Martin F."/>
            <person name="Nordberg H.P."/>
            <person name="Cantor M.N."/>
            <person name="Hua S.X."/>
        </authorList>
    </citation>
    <scope>NUCLEOTIDE SEQUENCE [LARGE SCALE GENOMIC DNA]</scope>
    <source>
        <strain evidence="1 2">F 1598</strain>
    </source>
</reference>
<evidence type="ECO:0000313" key="2">
    <source>
        <dbReference type="Proteomes" id="UP000054166"/>
    </source>
</evidence>
<protein>
    <submittedName>
        <fullName evidence="1">Uncharacterized protein</fullName>
    </submittedName>
</protein>
<accession>A0A0C3BNZ3</accession>
<keyword evidence="2" id="KW-1185">Reference proteome</keyword>
<evidence type="ECO:0000313" key="1">
    <source>
        <dbReference type="EMBL" id="KIM88188.1"/>
    </source>
</evidence>
<proteinExistence type="predicted"/>
<dbReference type="HOGENOM" id="CLU_005726_0_1_1"/>
<dbReference type="InParanoid" id="A0A0C3BNZ3"/>
<dbReference type="AlphaFoldDB" id="A0A0C3BNZ3"/>
<gene>
    <name evidence="1" type="ORF">PILCRDRAFT_95554</name>
</gene>
<dbReference type="PANTHER" id="PTHR35871:SF1">
    <property type="entry name" value="CXC1-LIKE CYSTEINE CLUSTER ASSOCIATED WITH KDZ TRANSPOSASES DOMAIN-CONTAINING PROTEIN"/>
    <property type="match status" value="1"/>
</dbReference>
<sequence length="258" mass="29559">MLTLEWGSLKDGLFIFDNTPSHQKCAPDALSAHKMPKNPNKDWSHKKDGPRIQSGTFGPSGISQDFYFPEDHPTMAGWFQRMETIIQEWGLWLLKGLKAQCKGFKCKAGRTDCCCRCVMFCQLDFVAQKLHLEEYVTLRGHICDFYLKFHCELNFIEQYWGTVKFCYRSSPKTADMDAMECNVLTCLDDVPLLQIKHYANRSARFISAYSQGLLGTEAAWANRKYHGHRTLPPSMIAEVKKALSTWVYLHQEIGASLV</sequence>
<dbReference type="PANTHER" id="PTHR35871">
    <property type="entry name" value="EXPRESSED PROTEIN"/>
    <property type="match status" value="1"/>
</dbReference>